<dbReference type="PANTHER" id="PTHR43133">
    <property type="entry name" value="RNA POLYMERASE ECF-TYPE SIGMA FACTO"/>
    <property type="match status" value="1"/>
</dbReference>
<reference evidence="8 9" key="1">
    <citation type="submission" date="2020-08" db="EMBL/GenBank/DDBJ databases">
        <title>Sequencing the genomes of 1000 actinobacteria strains.</title>
        <authorList>
            <person name="Klenk H.-P."/>
        </authorList>
    </citation>
    <scope>NUCLEOTIDE SEQUENCE [LARGE SCALE GENOMIC DNA]</scope>
    <source>
        <strain evidence="8 9">DSM 45823</strain>
    </source>
</reference>
<feature type="domain" description="RNA polymerase sigma-70 region 2" evidence="6">
    <location>
        <begin position="16"/>
        <end position="80"/>
    </location>
</feature>
<dbReference type="GO" id="GO:0016987">
    <property type="term" value="F:sigma factor activity"/>
    <property type="evidence" value="ECO:0007669"/>
    <property type="project" value="UniProtKB-KW"/>
</dbReference>
<sequence length="192" mass="21018">MDGSPNQDARQEFHRFFEQHHRELARLAYLLIGDPDGADDLAADALVAAWRNWDRVRGTDRPLAYVRRIVVNLSNSRLRAIVRERGRLAALGAGADDVTDGPDVAAMVDLRAALRRLPHRKRACLVLRYAFDLSEQETARVLGVSVGTVKSQTSRAAAELERQLRGTGAAADLLSGYRTGALHPQSRPGGGT</sequence>
<evidence type="ECO:0000259" key="6">
    <source>
        <dbReference type="Pfam" id="PF04542"/>
    </source>
</evidence>
<evidence type="ECO:0000256" key="1">
    <source>
        <dbReference type="ARBA" id="ARBA00010641"/>
    </source>
</evidence>
<dbReference type="NCBIfam" id="TIGR02937">
    <property type="entry name" value="sigma70-ECF"/>
    <property type="match status" value="1"/>
</dbReference>
<keyword evidence="9" id="KW-1185">Reference proteome</keyword>
<dbReference type="SUPFAM" id="SSF88659">
    <property type="entry name" value="Sigma3 and sigma4 domains of RNA polymerase sigma factors"/>
    <property type="match status" value="1"/>
</dbReference>
<dbReference type="GO" id="GO:0003677">
    <property type="term" value="F:DNA binding"/>
    <property type="evidence" value="ECO:0007669"/>
    <property type="project" value="UniProtKB-KW"/>
</dbReference>
<dbReference type="GO" id="GO:0006352">
    <property type="term" value="P:DNA-templated transcription initiation"/>
    <property type="evidence" value="ECO:0007669"/>
    <property type="project" value="InterPro"/>
</dbReference>
<dbReference type="InterPro" id="IPR014325">
    <property type="entry name" value="RNA_pol_sigma-E_actinobac"/>
</dbReference>
<organism evidence="8 9">
    <name type="scientific">Thermomonospora cellulosilytica</name>
    <dbReference type="NCBI Taxonomy" id="1411118"/>
    <lineage>
        <taxon>Bacteria</taxon>
        <taxon>Bacillati</taxon>
        <taxon>Actinomycetota</taxon>
        <taxon>Actinomycetes</taxon>
        <taxon>Streptosporangiales</taxon>
        <taxon>Thermomonosporaceae</taxon>
        <taxon>Thermomonospora</taxon>
    </lineage>
</organism>
<dbReference type="NCBIfam" id="TIGR02983">
    <property type="entry name" value="SigE-fam_strep"/>
    <property type="match status" value="1"/>
</dbReference>
<dbReference type="Gene3D" id="1.10.10.10">
    <property type="entry name" value="Winged helix-like DNA-binding domain superfamily/Winged helix DNA-binding domain"/>
    <property type="match status" value="1"/>
</dbReference>
<proteinExistence type="inferred from homology"/>
<dbReference type="Pfam" id="PF08281">
    <property type="entry name" value="Sigma70_r4_2"/>
    <property type="match status" value="1"/>
</dbReference>
<evidence type="ECO:0000256" key="3">
    <source>
        <dbReference type="ARBA" id="ARBA00023082"/>
    </source>
</evidence>
<accession>A0A7W3R9F2</accession>
<keyword evidence="4" id="KW-0238">DNA-binding</keyword>
<protein>
    <submittedName>
        <fullName evidence="8">RNA polymerase sigma-70 factor (Sigma-E family)</fullName>
    </submittedName>
</protein>
<dbReference type="Gene3D" id="1.10.1740.10">
    <property type="match status" value="1"/>
</dbReference>
<dbReference type="PANTHER" id="PTHR43133:SF50">
    <property type="entry name" value="ECF RNA POLYMERASE SIGMA FACTOR SIGM"/>
    <property type="match status" value="1"/>
</dbReference>
<dbReference type="InterPro" id="IPR013249">
    <property type="entry name" value="RNA_pol_sigma70_r4_t2"/>
</dbReference>
<name>A0A7W3R9F2_9ACTN</name>
<evidence type="ECO:0000313" key="8">
    <source>
        <dbReference type="EMBL" id="MBA9004574.1"/>
    </source>
</evidence>
<gene>
    <name evidence="8" type="ORF">HNR21_003456</name>
</gene>
<evidence type="ECO:0000259" key="7">
    <source>
        <dbReference type="Pfam" id="PF08281"/>
    </source>
</evidence>
<dbReference type="Pfam" id="PF04542">
    <property type="entry name" value="Sigma70_r2"/>
    <property type="match status" value="1"/>
</dbReference>
<evidence type="ECO:0000256" key="4">
    <source>
        <dbReference type="ARBA" id="ARBA00023125"/>
    </source>
</evidence>
<comment type="caution">
    <text evidence="8">The sequence shown here is derived from an EMBL/GenBank/DDBJ whole genome shotgun (WGS) entry which is preliminary data.</text>
</comment>
<dbReference type="InterPro" id="IPR014284">
    <property type="entry name" value="RNA_pol_sigma-70_dom"/>
</dbReference>
<dbReference type="InterPro" id="IPR036388">
    <property type="entry name" value="WH-like_DNA-bd_sf"/>
</dbReference>
<dbReference type="InterPro" id="IPR039425">
    <property type="entry name" value="RNA_pol_sigma-70-like"/>
</dbReference>
<dbReference type="CDD" id="cd06171">
    <property type="entry name" value="Sigma70_r4"/>
    <property type="match status" value="1"/>
</dbReference>
<dbReference type="AlphaFoldDB" id="A0A7W3R9F2"/>
<keyword evidence="5" id="KW-0804">Transcription</keyword>
<evidence type="ECO:0000256" key="5">
    <source>
        <dbReference type="ARBA" id="ARBA00023163"/>
    </source>
</evidence>
<feature type="domain" description="RNA polymerase sigma factor 70 region 4 type 2" evidence="7">
    <location>
        <begin position="109"/>
        <end position="159"/>
    </location>
</feature>
<evidence type="ECO:0000256" key="2">
    <source>
        <dbReference type="ARBA" id="ARBA00023015"/>
    </source>
</evidence>
<keyword evidence="2" id="KW-0805">Transcription regulation</keyword>
<dbReference type="InterPro" id="IPR013325">
    <property type="entry name" value="RNA_pol_sigma_r2"/>
</dbReference>
<dbReference type="InterPro" id="IPR007627">
    <property type="entry name" value="RNA_pol_sigma70_r2"/>
</dbReference>
<keyword evidence="3" id="KW-0731">Sigma factor</keyword>
<evidence type="ECO:0000313" key="9">
    <source>
        <dbReference type="Proteomes" id="UP000539313"/>
    </source>
</evidence>
<dbReference type="RefSeq" id="WP_233358800.1">
    <property type="nucleotide sequence ID" value="NZ_JACJII010000001.1"/>
</dbReference>
<dbReference type="EMBL" id="JACJII010000001">
    <property type="protein sequence ID" value="MBA9004574.1"/>
    <property type="molecule type" value="Genomic_DNA"/>
</dbReference>
<dbReference type="SUPFAM" id="SSF88946">
    <property type="entry name" value="Sigma2 domain of RNA polymerase sigma factors"/>
    <property type="match status" value="1"/>
</dbReference>
<dbReference type="Proteomes" id="UP000539313">
    <property type="component" value="Unassembled WGS sequence"/>
</dbReference>
<comment type="similarity">
    <text evidence="1">Belongs to the sigma-70 factor family. ECF subfamily.</text>
</comment>
<dbReference type="InterPro" id="IPR013324">
    <property type="entry name" value="RNA_pol_sigma_r3/r4-like"/>
</dbReference>